<feature type="signal peptide" evidence="1">
    <location>
        <begin position="1"/>
        <end position="25"/>
    </location>
</feature>
<dbReference type="InterPro" id="IPR044023">
    <property type="entry name" value="Ig_7"/>
</dbReference>
<dbReference type="Gene3D" id="2.180.10.10">
    <property type="entry name" value="RHS repeat-associated core"/>
    <property type="match status" value="2"/>
</dbReference>
<protein>
    <recommendedName>
        <fullName evidence="6">RHS repeat-associated core domain-containing protein</fullName>
    </recommendedName>
</protein>
<accession>A0AAP2GVL8</accession>
<keyword evidence="5" id="KW-1185">Reference proteome</keyword>
<evidence type="ECO:0000313" key="5">
    <source>
        <dbReference type="Proteomes" id="UP001319080"/>
    </source>
</evidence>
<evidence type="ECO:0000313" key="4">
    <source>
        <dbReference type="EMBL" id="MBT1710715.1"/>
    </source>
</evidence>
<reference evidence="4 5" key="1">
    <citation type="submission" date="2021-05" db="EMBL/GenBank/DDBJ databases">
        <title>A Polyphasic approach of four new species of the genus Ohtaekwangia: Ohtaekwangia histidinii sp. nov., Ohtaekwangia cretensis sp. nov., Ohtaekwangia indiensis sp. nov., Ohtaekwangia reichenbachii sp. nov. from diverse environment.</title>
        <authorList>
            <person name="Octaviana S."/>
        </authorList>
    </citation>
    <scope>NUCLEOTIDE SEQUENCE [LARGE SCALE GENOMIC DNA]</scope>
    <source>
        <strain evidence="4 5">PWU5</strain>
    </source>
</reference>
<proteinExistence type="predicted"/>
<evidence type="ECO:0000259" key="2">
    <source>
        <dbReference type="Pfam" id="PF19081"/>
    </source>
</evidence>
<name>A0AAP2GVL8_9BACT</name>
<dbReference type="Pfam" id="PF20041">
    <property type="entry name" value="DUF6443"/>
    <property type="match status" value="1"/>
</dbReference>
<evidence type="ECO:0000259" key="3">
    <source>
        <dbReference type="Pfam" id="PF20041"/>
    </source>
</evidence>
<dbReference type="InterPro" id="IPR045619">
    <property type="entry name" value="DUF6443"/>
</dbReference>
<sequence length="2096" mass="228990">MKLYNSARFVLFSIFLVGSLQNAIARSYTVPLIGSSAAALGATDCPPAPASATDVHMITNASQQVTLSVAMVAGASGYAWYTVPTGGTPLAGVSSNSYTVSLAATTTYYVATLGNVCPSTSRTPVTFYKYPEPYIVATNGGWISPESPTTLSVTDFNGQPVSYDTYQWLDGSGVPIAGATEPTLLVAFPGRFRVRVTKGMSAPVVSQYESPVRLGPRLTDYNHIVINTIQVPGVTDGWPVDRPIEENQVTTQFFDGLGRPMQTVVMQGSPQHQDLVTPVVYDNFGRSTRTYLPTATGNNGYYKANTGLIDAATGNYKDAAGATYGIGSANKIADDNRPFGEVVLESSLLNRPLKEFGPGQEWTANNKFTQYDYRANTVNDNVICWTINASGMPVPRAAPAGPAVYEAAKLHVKVTTDERGNPVQEYTNTDKQLILRRVYAGDLTANPPVVWAETYYIYDDLDLLRYVLPPELVSQLTGTTTQAPTTTQLANWAFQYRYDTRKRMTQKQVPGAEPVYMVYDLRDRLVLTQDGVQRAGNYWSFTKYDMLDRPILTGVKDTTTAVSQELMQSSVNTHYYKSWTRLGESFVGYEQDNIHGYSNRSYPVCTSGALVDENHYLTVTYYDNYIFIPAWLQTTYQYESAGLTQPVSYGGPYTSPASAFGKVLGQVTGMKTKVLDEGVRGGYMWLRTVTYYDKQYRAVQTVADNFKGGVDRQSMLYSFTGQVLQSRLVHSERDVAWTGFVGTRVIGNKLYRNIGNNSRGQAGAVSRQILPAGQDGWLEFTASEQNKSRMLGFSDQNLDADYTSLDYAFYLRDDGVLQVREDGGKEKPSTGANMWTYKPGDVLRIARIGTAVKYYKNGAEIYPAEMSVTQTSSTTPLMVDVAFSQSQGSLVGVRSSFSGSTHTVGRRFVYDHTGRLTETYHTLGRSATWKDRVGTAVLSDGLTKTLTTSSWDAGAVSNESIPANTDGWIEFRAVERNVARMVGFTDQNTTANYSDMDYAVYLRNNGVLWIYESGQDKGVSLSYAVNDILRIERKNGTVYYKLNGETIYTSATSSANELRADCSIYTPGAKIAYVFMGTSPGTSEVLLTRNTYNEVGQLIGKDLHSANGATAQQSIDYRYNIRGWMTSINNASLTNDGAMNEDVAGNGDKDYFGMNLLYNTVDAGLGNTAQYDGNITGMTWSHNQGLGAIKQNGYVYGYDAMNRIQSSQFKQRNATTWSALANNGFAETGFRYDLNGNLLNLTRNDNRVTGLTMDVLNYDYGTGTTRSNKLLKVIDTGDKATGFVDGANTSNDYNYDANGNMLHDLNKGIGFSLTDPANMISYNILNLPQVVTKGDNSIRYIYDAAGRKLSQQVGFAYGMKKTDYTGDFVYENDVLQFVHHEEGRAVIANSELVYANTCDVVSPDVTAKDVTISAVTIGTEKYIKAKTNAAARAGIFPIGSGVNVLPGERYKIRAKVYWTKGTATSNHPANILVTLNGNDMVWPGALIPLSSTIRTESWIEQIVTIPSSAPADALLEVGIVANGTTFAGEELYLNEFEIARLADDIPEYQYFMKDHLGNVRLTFTTKHESDTDIATMEDAAADQERTQFIDYDEAVTVNETIFDHTHINNSAQSTFRSVRLTGGANDTYGLAKSVSVMPGDVIEAEVWGKYVDPDNTTPELQGILTSMIPGSGAGGAVVDGGTAVTLGASAFPFVALISRSGDTGSGPRAYLNYLLFDRNDQIISQGYRRMTTAAREDGATGSHERLQFAGSNKIAITEPGYIYFFFSYEPNGVTGDIMTEVYFDDFKVTHTKSPVIETDDYYPFGLTFNSYQRQNSIHNRWKFQGQEHIDDLNLGWDSFKWRNHQPEIGRFFNVDLLSEKYYFNSPYAFSENKVVADVELEGLESVKAKTVYTNNANGTITATSSTIATTEKLQATVAITSGTVMVSGKMAGIEVGAGIKTEETDLIGFRDNGFVFGGYNESGDYVDRTGASGGVGLFSLGTEGTRINGVGTSSDVSFSVGGLKNTVTTDAATGTQTYQQSFDIGGLTLGIGVVGVDIGLSYKTEQTVTQTTTTYKGDMGIKPSGGSSTSKPATAPKLTWHYVPGVDASKIKEIIK</sequence>
<dbReference type="Pfam" id="PF19081">
    <property type="entry name" value="Ig_7"/>
    <property type="match status" value="1"/>
</dbReference>
<feature type="chain" id="PRO_5043004856" description="RHS repeat-associated core domain-containing protein" evidence="1">
    <location>
        <begin position="26"/>
        <end position="2096"/>
    </location>
</feature>
<dbReference type="Proteomes" id="UP001319080">
    <property type="component" value="Unassembled WGS sequence"/>
</dbReference>
<feature type="domain" description="Ig-like" evidence="2">
    <location>
        <begin position="46"/>
        <end position="127"/>
    </location>
</feature>
<organism evidence="4 5">
    <name type="scientific">Dawidia cretensis</name>
    <dbReference type="NCBI Taxonomy" id="2782350"/>
    <lineage>
        <taxon>Bacteria</taxon>
        <taxon>Pseudomonadati</taxon>
        <taxon>Bacteroidota</taxon>
        <taxon>Cytophagia</taxon>
        <taxon>Cytophagales</taxon>
        <taxon>Chryseotaleaceae</taxon>
        <taxon>Dawidia</taxon>
    </lineage>
</organism>
<evidence type="ECO:0000256" key="1">
    <source>
        <dbReference type="SAM" id="SignalP"/>
    </source>
</evidence>
<comment type="caution">
    <text evidence="4">The sequence shown here is derived from an EMBL/GenBank/DDBJ whole genome shotgun (WGS) entry which is preliminary data.</text>
</comment>
<evidence type="ECO:0008006" key="6">
    <source>
        <dbReference type="Google" id="ProtNLM"/>
    </source>
</evidence>
<dbReference type="EMBL" id="JAHESE010000025">
    <property type="protein sequence ID" value="MBT1710715.1"/>
    <property type="molecule type" value="Genomic_DNA"/>
</dbReference>
<keyword evidence="1" id="KW-0732">Signal</keyword>
<gene>
    <name evidence="4" type="ORF">KK062_20915</name>
</gene>
<feature type="domain" description="DUF6443" evidence="3">
    <location>
        <begin position="243"/>
        <end position="374"/>
    </location>
</feature>
<dbReference type="RefSeq" id="WP_254086290.1">
    <property type="nucleotide sequence ID" value="NZ_JAHESE010000025.1"/>
</dbReference>